<comment type="caution">
    <text evidence="6">The sequence shown here is derived from an EMBL/GenBank/DDBJ whole genome shotgun (WGS) entry which is preliminary data.</text>
</comment>
<dbReference type="Pfam" id="PF03466">
    <property type="entry name" value="LysR_substrate"/>
    <property type="match status" value="1"/>
</dbReference>
<accession>A0ABN7HVE4</accession>
<comment type="similarity">
    <text evidence="1">Belongs to the LysR transcriptional regulatory family.</text>
</comment>
<organism evidence="6 7">
    <name type="scientific">Paraburkholderia hiiakae</name>
    <dbReference type="NCBI Taxonomy" id="1081782"/>
    <lineage>
        <taxon>Bacteria</taxon>
        <taxon>Pseudomonadati</taxon>
        <taxon>Pseudomonadota</taxon>
        <taxon>Betaproteobacteria</taxon>
        <taxon>Burkholderiales</taxon>
        <taxon>Burkholderiaceae</taxon>
        <taxon>Paraburkholderia</taxon>
    </lineage>
</organism>
<name>A0ABN7HVE4_9BURK</name>
<dbReference type="Gene3D" id="1.10.10.10">
    <property type="entry name" value="Winged helix-like DNA-binding domain superfamily/Winged helix DNA-binding domain"/>
    <property type="match status" value="1"/>
</dbReference>
<dbReference type="InterPro" id="IPR000847">
    <property type="entry name" value="LysR_HTH_N"/>
</dbReference>
<sequence>MKTTLDEMFVFVTIAELGSLTRAAEKLYRPTSAMSSVLRRLEQKLDTTVIRRTTRVLELTGEGQIFLDHARSIIASVELAEEQIVAHREQLAGQLRINAATPFMQHVIVPMIPEFHRNGYSQLDSLNAWPLHYAGHESYRVQPKLRASSGETVLALVTDGAGIAGLGDYMTTDARRHGRLVELLVEHTVERFRPIHAVYYRNTRLAARIAIFLDFVTEPMRGSTLVEQDEPSAST</sequence>
<dbReference type="Pfam" id="PF00126">
    <property type="entry name" value="HTH_1"/>
    <property type="match status" value="1"/>
</dbReference>
<dbReference type="Proteomes" id="UP000656319">
    <property type="component" value="Unassembled WGS sequence"/>
</dbReference>
<dbReference type="SUPFAM" id="SSF53850">
    <property type="entry name" value="Periplasmic binding protein-like II"/>
    <property type="match status" value="1"/>
</dbReference>
<gene>
    <name evidence="6" type="ORF">LMG27952_02897</name>
</gene>
<evidence type="ECO:0000256" key="4">
    <source>
        <dbReference type="ARBA" id="ARBA00023163"/>
    </source>
</evidence>
<evidence type="ECO:0000256" key="3">
    <source>
        <dbReference type="ARBA" id="ARBA00023125"/>
    </source>
</evidence>
<keyword evidence="2" id="KW-0805">Transcription regulation</keyword>
<evidence type="ECO:0000313" key="6">
    <source>
        <dbReference type="EMBL" id="CAD6534181.1"/>
    </source>
</evidence>
<dbReference type="PANTHER" id="PTHR30537:SF20">
    <property type="entry name" value="TRANSCRIPTIONAL REGULATORY PROTEIN"/>
    <property type="match status" value="1"/>
</dbReference>
<dbReference type="EMBL" id="CAJHCQ010000006">
    <property type="protein sequence ID" value="CAD6534181.1"/>
    <property type="molecule type" value="Genomic_DNA"/>
</dbReference>
<protein>
    <recommendedName>
        <fullName evidence="5">HTH lysR-type domain-containing protein</fullName>
    </recommendedName>
</protein>
<dbReference type="InterPro" id="IPR036390">
    <property type="entry name" value="WH_DNA-bd_sf"/>
</dbReference>
<dbReference type="PANTHER" id="PTHR30537">
    <property type="entry name" value="HTH-TYPE TRANSCRIPTIONAL REGULATOR"/>
    <property type="match status" value="1"/>
</dbReference>
<dbReference type="PROSITE" id="PS50931">
    <property type="entry name" value="HTH_LYSR"/>
    <property type="match status" value="1"/>
</dbReference>
<proteinExistence type="inferred from homology"/>
<dbReference type="Gene3D" id="3.40.190.10">
    <property type="entry name" value="Periplasmic binding protein-like II"/>
    <property type="match status" value="2"/>
</dbReference>
<keyword evidence="4" id="KW-0804">Transcription</keyword>
<feature type="domain" description="HTH lysR-type" evidence="5">
    <location>
        <begin position="3"/>
        <end position="60"/>
    </location>
</feature>
<dbReference type="RefSeq" id="WP_201696602.1">
    <property type="nucleotide sequence ID" value="NZ_CAJHCQ010000006.1"/>
</dbReference>
<evidence type="ECO:0000313" key="7">
    <source>
        <dbReference type="Proteomes" id="UP000656319"/>
    </source>
</evidence>
<dbReference type="InterPro" id="IPR036388">
    <property type="entry name" value="WH-like_DNA-bd_sf"/>
</dbReference>
<evidence type="ECO:0000259" key="5">
    <source>
        <dbReference type="PROSITE" id="PS50931"/>
    </source>
</evidence>
<evidence type="ECO:0000256" key="1">
    <source>
        <dbReference type="ARBA" id="ARBA00009437"/>
    </source>
</evidence>
<evidence type="ECO:0000256" key="2">
    <source>
        <dbReference type="ARBA" id="ARBA00023015"/>
    </source>
</evidence>
<dbReference type="InterPro" id="IPR058163">
    <property type="entry name" value="LysR-type_TF_proteobact-type"/>
</dbReference>
<dbReference type="InterPro" id="IPR005119">
    <property type="entry name" value="LysR_subst-bd"/>
</dbReference>
<dbReference type="SUPFAM" id="SSF46785">
    <property type="entry name" value="Winged helix' DNA-binding domain"/>
    <property type="match status" value="1"/>
</dbReference>
<reference evidence="6 7" key="1">
    <citation type="submission" date="2020-10" db="EMBL/GenBank/DDBJ databases">
        <authorList>
            <person name="Peeters C."/>
        </authorList>
    </citation>
    <scope>NUCLEOTIDE SEQUENCE [LARGE SCALE GENOMIC DNA]</scope>
    <source>
        <strain evidence="6 7">LMG 27952</strain>
    </source>
</reference>
<keyword evidence="7" id="KW-1185">Reference proteome</keyword>
<keyword evidence="3" id="KW-0238">DNA-binding</keyword>